<dbReference type="Gene3D" id="3.60.21.10">
    <property type="match status" value="1"/>
</dbReference>
<dbReference type="InterPro" id="IPR019079">
    <property type="entry name" value="Capsule_synth_CapA"/>
</dbReference>
<keyword evidence="4" id="KW-1185">Reference proteome</keyword>
<organism evidence="3 4">
    <name type="scientific">Criibacterium bergeronii</name>
    <dbReference type="NCBI Taxonomy" id="1871336"/>
    <lineage>
        <taxon>Bacteria</taxon>
        <taxon>Bacillati</taxon>
        <taxon>Bacillota</taxon>
        <taxon>Clostridia</taxon>
        <taxon>Peptostreptococcales</taxon>
        <taxon>Filifactoraceae</taxon>
        <taxon>Criibacterium</taxon>
    </lineage>
</organism>
<evidence type="ECO:0000313" key="4">
    <source>
        <dbReference type="Proteomes" id="UP000093352"/>
    </source>
</evidence>
<dbReference type="AlphaFoldDB" id="A0A371INJ1"/>
<accession>A0A371INJ1</accession>
<name>A0A371INJ1_9FIRM</name>
<dbReference type="PANTHER" id="PTHR33393:SF11">
    <property type="entry name" value="POLYGLUTAMINE SYNTHESIS ACCESSORY PROTEIN RV0574C-RELATED"/>
    <property type="match status" value="1"/>
</dbReference>
<feature type="domain" description="Capsule synthesis protein CapA" evidence="2">
    <location>
        <begin position="70"/>
        <end position="312"/>
    </location>
</feature>
<dbReference type="InterPro" id="IPR052169">
    <property type="entry name" value="CW_Biosynth-Accessory"/>
</dbReference>
<dbReference type="PANTHER" id="PTHR33393">
    <property type="entry name" value="POLYGLUTAMINE SYNTHESIS ACCESSORY PROTEIN RV0574C-RELATED"/>
    <property type="match status" value="1"/>
</dbReference>
<dbReference type="InterPro" id="IPR029052">
    <property type="entry name" value="Metallo-depent_PP-like"/>
</dbReference>
<comment type="similarity">
    <text evidence="1">Belongs to the CapA family.</text>
</comment>
<dbReference type="Pfam" id="PF09587">
    <property type="entry name" value="PGA_cap"/>
    <property type="match status" value="1"/>
</dbReference>
<evidence type="ECO:0000313" key="3">
    <source>
        <dbReference type="EMBL" id="RDY22057.1"/>
    </source>
</evidence>
<dbReference type="Proteomes" id="UP000093352">
    <property type="component" value="Unassembled WGS sequence"/>
</dbReference>
<protein>
    <submittedName>
        <fullName evidence="3">CapA family protein</fullName>
    </submittedName>
</protein>
<evidence type="ECO:0000259" key="2">
    <source>
        <dbReference type="SMART" id="SM00854"/>
    </source>
</evidence>
<comment type="caution">
    <text evidence="3">The sequence shown here is derived from an EMBL/GenBank/DDBJ whole genome shotgun (WGS) entry which is preliminary data.</text>
</comment>
<proteinExistence type="inferred from homology"/>
<dbReference type="EMBL" id="MBEW02000002">
    <property type="protein sequence ID" value="RDY22057.1"/>
    <property type="molecule type" value="Genomic_DNA"/>
</dbReference>
<evidence type="ECO:0000256" key="1">
    <source>
        <dbReference type="ARBA" id="ARBA00005662"/>
    </source>
</evidence>
<gene>
    <name evidence="3" type="ORF">BBG48_001565</name>
</gene>
<sequence>MKGLKMKNTIIILCVAVFTFIFASYFVFGVKVTPQITKEQKNITEAKVNTSNTNSVEEKTPSVVPPVTINFYAMGDISLGSFFGQRIRFDSVYEKNGPEFFLKNLQPYLKSTDFNVANLESVFTDSKSYLPGKIYSYKVRSKEYAKILSTSNIMYLNVVNNHMQDYKQAGFDESNQFLTQNNFKIFGTNLMPTNDPELGAVTVDKTQIFEKDGFKIGMLGFYAFVSSYATDDVIQQRVAKLKSQGADFIFAYMHGGGQETYDVYQAQVVNAHRMIDNGVDLVLGMHPHALQKTEYYKDKKIYYSLGNFFFPNYNSSSFPETIMVKISLTKDSAGKVTAKYENVPVLWTGIYGGNNFQPAVIGSEKIKTKIRNILHDTDPVL</sequence>
<dbReference type="SUPFAM" id="SSF56300">
    <property type="entry name" value="Metallo-dependent phosphatases"/>
    <property type="match status" value="1"/>
</dbReference>
<reference evidence="3 4" key="1">
    <citation type="journal article" date="2016" name="Genome Announc.">
        <title>Draft Genome Sequence of Criibacterium bergeronii gen. nov., sp. nov., Strain CCRI-22567T, Isolated from a Vaginal Sample from a Woman with Bacterial Vaginosis.</title>
        <authorList>
            <person name="Maheux A.F."/>
            <person name="Berube E."/>
            <person name="Boudreau D.K."/>
            <person name="Raymond F."/>
            <person name="Corbeil J."/>
            <person name="Roy P.H."/>
            <person name="Boissinot M."/>
            <person name="Omar R.F."/>
        </authorList>
    </citation>
    <scope>NUCLEOTIDE SEQUENCE [LARGE SCALE GENOMIC DNA]</scope>
    <source>
        <strain evidence="3 4">CCRI-22567</strain>
    </source>
</reference>
<dbReference type="SMART" id="SM00854">
    <property type="entry name" value="PGA_cap"/>
    <property type="match status" value="1"/>
</dbReference>
<dbReference type="STRING" id="1871336.BBG48_07850"/>
<dbReference type="CDD" id="cd07381">
    <property type="entry name" value="MPP_CapA"/>
    <property type="match status" value="1"/>
</dbReference>